<dbReference type="InterPro" id="IPR016064">
    <property type="entry name" value="NAD/diacylglycerol_kinase_sf"/>
</dbReference>
<evidence type="ECO:0000256" key="6">
    <source>
        <dbReference type="ARBA" id="ARBA00023027"/>
    </source>
</evidence>
<dbReference type="Proteomes" id="UP001497497">
    <property type="component" value="Unassembled WGS sequence"/>
</dbReference>
<dbReference type="Gene3D" id="2.60.200.30">
    <property type="entry name" value="Probable inorganic polyphosphate/atp-NAD kinase, domain 2"/>
    <property type="match status" value="1"/>
</dbReference>
<evidence type="ECO:0000256" key="3">
    <source>
        <dbReference type="ARBA" id="ARBA00022679"/>
    </source>
</evidence>
<evidence type="ECO:0000256" key="2">
    <source>
        <dbReference type="ARBA" id="ARBA00012120"/>
    </source>
</evidence>
<accession>A0AAV2HPW1</accession>
<proteinExistence type="inferred from homology"/>
<evidence type="ECO:0000256" key="5">
    <source>
        <dbReference type="ARBA" id="ARBA00022857"/>
    </source>
</evidence>
<protein>
    <recommendedName>
        <fullName evidence="2">NAD(+) kinase</fullName>
        <ecNumber evidence="2">2.7.1.23</ecNumber>
    </recommendedName>
</protein>
<dbReference type="InterPro" id="IPR017438">
    <property type="entry name" value="ATP-NAD_kinase_N"/>
</dbReference>
<dbReference type="Gene3D" id="3.40.50.10330">
    <property type="entry name" value="Probable inorganic polyphosphate/atp-NAD kinase, domain 1"/>
    <property type="match status" value="1"/>
</dbReference>
<comment type="similarity">
    <text evidence="1">Belongs to the NAD kinase family.</text>
</comment>
<evidence type="ECO:0000313" key="9">
    <source>
        <dbReference type="Proteomes" id="UP001497497"/>
    </source>
</evidence>
<keyword evidence="5" id="KW-0521">NADP</keyword>
<dbReference type="GO" id="GO:0019674">
    <property type="term" value="P:NAD+ metabolic process"/>
    <property type="evidence" value="ECO:0007669"/>
    <property type="project" value="InterPro"/>
</dbReference>
<dbReference type="SUPFAM" id="SSF111331">
    <property type="entry name" value="NAD kinase/diacylglycerol kinase-like"/>
    <property type="match status" value="1"/>
</dbReference>
<dbReference type="PANTHER" id="PTHR20275">
    <property type="entry name" value="NAD KINASE"/>
    <property type="match status" value="1"/>
</dbReference>
<evidence type="ECO:0000256" key="4">
    <source>
        <dbReference type="ARBA" id="ARBA00022777"/>
    </source>
</evidence>
<evidence type="ECO:0000256" key="1">
    <source>
        <dbReference type="ARBA" id="ARBA00010995"/>
    </source>
</evidence>
<evidence type="ECO:0000256" key="7">
    <source>
        <dbReference type="SAM" id="MobiDB-lite"/>
    </source>
</evidence>
<name>A0AAV2HPW1_LYMST</name>
<keyword evidence="4" id="KW-0418">Kinase</keyword>
<dbReference type="HAMAP" id="MF_00361">
    <property type="entry name" value="NAD_kinase"/>
    <property type="match status" value="1"/>
</dbReference>
<feature type="region of interest" description="Disordered" evidence="7">
    <location>
        <begin position="146"/>
        <end position="172"/>
    </location>
</feature>
<dbReference type="EC" id="2.7.1.23" evidence="2"/>
<dbReference type="Pfam" id="PF20143">
    <property type="entry name" value="NAD_kinase_C"/>
    <property type="match status" value="1"/>
</dbReference>
<keyword evidence="3" id="KW-0808">Transferase</keyword>
<evidence type="ECO:0000313" key="8">
    <source>
        <dbReference type="EMBL" id="CAL1535540.1"/>
    </source>
</evidence>
<organism evidence="8 9">
    <name type="scientific">Lymnaea stagnalis</name>
    <name type="common">Great pond snail</name>
    <name type="synonym">Helix stagnalis</name>
    <dbReference type="NCBI Taxonomy" id="6523"/>
    <lineage>
        <taxon>Eukaryota</taxon>
        <taxon>Metazoa</taxon>
        <taxon>Spiralia</taxon>
        <taxon>Lophotrochozoa</taxon>
        <taxon>Mollusca</taxon>
        <taxon>Gastropoda</taxon>
        <taxon>Heterobranchia</taxon>
        <taxon>Euthyneura</taxon>
        <taxon>Panpulmonata</taxon>
        <taxon>Hygrophila</taxon>
        <taxon>Lymnaeoidea</taxon>
        <taxon>Lymnaeidae</taxon>
        <taxon>Lymnaea</taxon>
    </lineage>
</organism>
<dbReference type="InterPro" id="IPR017437">
    <property type="entry name" value="ATP-NAD_kinase_PpnK-typ_C"/>
</dbReference>
<feature type="compositionally biased region" description="Polar residues" evidence="7">
    <location>
        <begin position="162"/>
        <end position="171"/>
    </location>
</feature>
<keyword evidence="6" id="KW-0520">NAD</keyword>
<dbReference type="GO" id="GO:0003951">
    <property type="term" value="F:NAD+ kinase activity"/>
    <property type="evidence" value="ECO:0007669"/>
    <property type="project" value="UniProtKB-EC"/>
</dbReference>
<gene>
    <name evidence="8" type="ORF">GSLYS_00009500001</name>
</gene>
<dbReference type="FunFam" id="2.60.200.30:FF:000003">
    <property type="entry name" value="NAD kinase b"/>
    <property type="match status" value="1"/>
</dbReference>
<dbReference type="AlphaFoldDB" id="A0AAV2HPW1"/>
<dbReference type="InterPro" id="IPR002504">
    <property type="entry name" value="NADK"/>
</dbReference>
<dbReference type="EMBL" id="CAXITT010000204">
    <property type="protein sequence ID" value="CAL1535540.1"/>
    <property type="molecule type" value="Genomic_DNA"/>
</dbReference>
<comment type="caution">
    <text evidence="8">The sequence shown here is derived from an EMBL/GenBank/DDBJ whole genome shotgun (WGS) entry which is preliminary data.</text>
</comment>
<dbReference type="Pfam" id="PF01513">
    <property type="entry name" value="NAD_kinase"/>
    <property type="match status" value="1"/>
</dbReference>
<sequence length="751" mass="82837">MQAARWPPRLSFGTMSSSPYRYPNAKELLDAQVEGASVPGGPKHPVTTSRCVCVKLGDTIRCICANRRTHSGRMKSESGISGRRNGRDANTAARRRLARLDMGESCFSADTSADLSSAAVTGDFLRAPLDLQCLCATADVIQSVGENTSSTEARPHFETSAKTRSLNQAPGNFTAEPAGVIKSRYHLATPRDVTECMSLVKSKFLRSSNVAIQTKSKILARRIQAVSANKLRCKTKRTNGTIQRPGLIDSIGGRNDPALGLFPVEADVIEGKRLNHPLLSSRDHDANYSPSLGEAHPVHHSRPLGKLVFPPQTWAVGENTKTLEAIISDVEMVAGDEEASQRIKRLKKRGRVRRYTESHKDDVWLRQGQKYTANYLTIPDPSNQKLNWTKEPLSVLIIRKHLDETVMIPFRDLVIWLVETKKMVVFVEQSVMKDSVLKHDADFKSLRDRLSTFKEGETTCDDLTDKVDFIICLGGDGTLLYVSSLFQRSVPPVMAFNMGSLGFLTPFRFGADYKTEVSKVMQGSASLLLRYRLKCVVVRHDPVAKEDIPHVKNIQKEDAWTKIHKLVLNEVVVDRGPSSYLCNLELYIENRLVTSVQGDGLIISTPSGSTAYAVAAGASMIHPSVPCILITPICPHSLSFRPIVVPAGVELKVNLSPDARGTAMVSFDGRDRKEIHQGDSLRITTAAFPVPSICAADQIEDWFDGLANCLNWNIRHHQRPLQNASSFTSIDSLESPDPQFVTNNSSSADKL</sequence>
<dbReference type="GO" id="GO:0006741">
    <property type="term" value="P:NADP+ biosynthetic process"/>
    <property type="evidence" value="ECO:0007669"/>
    <property type="project" value="InterPro"/>
</dbReference>
<dbReference type="PANTHER" id="PTHR20275:SF0">
    <property type="entry name" value="NAD KINASE"/>
    <property type="match status" value="1"/>
</dbReference>
<reference evidence="8 9" key="1">
    <citation type="submission" date="2024-04" db="EMBL/GenBank/DDBJ databases">
        <authorList>
            <consortium name="Genoscope - CEA"/>
            <person name="William W."/>
        </authorList>
    </citation>
    <scope>NUCLEOTIDE SEQUENCE [LARGE SCALE GENOMIC DNA]</scope>
</reference>
<keyword evidence="9" id="KW-1185">Reference proteome</keyword>